<comment type="caution">
    <text evidence="1">The sequence shown here is derived from an EMBL/GenBank/DDBJ whole genome shotgun (WGS) entry which is preliminary data.</text>
</comment>
<protein>
    <submittedName>
        <fullName evidence="1">Uncharacterized protein</fullName>
    </submittedName>
</protein>
<gene>
    <name evidence="1" type="ORF">GGX14DRAFT_386272</name>
</gene>
<proteinExistence type="predicted"/>
<accession>A0AAD6YPJ8</accession>
<reference evidence="1" key="1">
    <citation type="submission" date="2023-03" db="EMBL/GenBank/DDBJ databases">
        <title>Massive genome expansion in bonnet fungi (Mycena s.s.) driven by repeated elements and novel gene families across ecological guilds.</title>
        <authorList>
            <consortium name="Lawrence Berkeley National Laboratory"/>
            <person name="Harder C.B."/>
            <person name="Miyauchi S."/>
            <person name="Viragh M."/>
            <person name="Kuo A."/>
            <person name="Thoen E."/>
            <person name="Andreopoulos B."/>
            <person name="Lu D."/>
            <person name="Skrede I."/>
            <person name="Drula E."/>
            <person name="Henrissat B."/>
            <person name="Morin E."/>
            <person name="Kohler A."/>
            <person name="Barry K."/>
            <person name="LaButti K."/>
            <person name="Morin E."/>
            <person name="Salamov A."/>
            <person name="Lipzen A."/>
            <person name="Mereny Z."/>
            <person name="Hegedus B."/>
            <person name="Baldrian P."/>
            <person name="Stursova M."/>
            <person name="Weitz H."/>
            <person name="Taylor A."/>
            <person name="Grigoriev I.V."/>
            <person name="Nagy L.G."/>
            <person name="Martin F."/>
            <person name="Kauserud H."/>
        </authorList>
    </citation>
    <scope>NUCLEOTIDE SEQUENCE</scope>
    <source>
        <strain evidence="1">9144</strain>
    </source>
</reference>
<dbReference type="Gene3D" id="3.40.50.11350">
    <property type="match status" value="1"/>
</dbReference>
<dbReference type="Proteomes" id="UP001219525">
    <property type="component" value="Unassembled WGS sequence"/>
</dbReference>
<dbReference type="EMBL" id="JARJCW010000004">
    <property type="protein sequence ID" value="KAJ7225371.1"/>
    <property type="molecule type" value="Genomic_DNA"/>
</dbReference>
<keyword evidence="2" id="KW-1185">Reference proteome</keyword>
<evidence type="ECO:0000313" key="1">
    <source>
        <dbReference type="EMBL" id="KAJ7225371.1"/>
    </source>
</evidence>
<evidence type="ECO:0000313" key="2">
    <source>
        <dbReference type="Proteomes" id="UP001219525"/>
    </source>
</evidence>
<dbReference type="AlphaFoldDB" id="A0AAD6YPJ8"/>
<name>A0AAD6YPJ8_9AGAR</name>
<sequence>MLTEGTCIYRASVPCIAKHCHISPPFISIHVRRYDFEVWCGGVPVQECFAPLSVIARRVGEVQDELRERTGVTVNNVLVTSDEKDAAWWLEVTKLGWFAPDHTDTKETYGEWSDAATLLLDE</sequence>
<organism evidence="1 2">
    <name type="scientific">Mycena pura</name>
    <dbReference type="NCBI Taxonomy" id="153505"/>
    <lineage>
        <taxon>Eukaryota</taxon>
        <taxon>Fungi</taxon>
        <taxon>Dikarya</taxon>
        <taxon>Basidiomycota</taxon>
        <taxon>Agaricomycotina</taxon>
        <taxon>Agaricomycetes</taxon>
        <taxon>Agaricomycetidae</taxon>
        <taxon>Agaricales</taxon>
        <taxon>Marasmiineae</taxon>
        <taxon>Mycenaceae</taxon>
        <taxon>Mycena</taxon>
    </lineage>
</organism>